<evidence type="ECO:0000256" key="7">
    <source>
        <dbReference type="SAM" id="Phobius"/>
    </source>
</evidence>
<evidence type="ECO:0000313" key="10">
    <source>
        <dbReference type="Proteomes" id="UP000016986"/>
    </source>
</evidence>
<keyword evidence="5 7" id="KW-1133">Transmembrane helix</keyword>
<evidence type="ECO:0000256" key="5">
    <source>
        <dbReference type="ARBA" id="ARBA00022989"/>
    </source>
</evidence>
<gene>
    <name evidence="9" type="ORF">MBEHAL_0092</name>
</gene>
<keyword evidence="10" id="KW-1185">Reference proteome</keyword>
<dbReference type="Gene3D" id="1.20.1250.20">
    <property type="entry name" value="MFS general substrate transporter like domains"/>
    <property type="match status" value="1"/>
</dbReference>
<dbReference type="InterPro" id="IPR036259">
    <property type="entry name" value="MFS_trans_sf"/>
</dbReference>
<sequence length="392" mass="39133">MRRRLRSLDALAATAAIWFLAKSLRYAFPPLFGTLSARYGVSNATLGLAFTAMMLVYALCQFPAAALADRVGAARVIALGAGAAAVAALALWGDVPALVLFGAMVLIGAGTGVHKTVAVGLLSAVYTERTGRALGILDTAGAFGGVAAPAAVAFCLASGRVTWHACFLAAGVVGLALVALSYGRLRAREPTSTAATDARVSLRRYAALFRDPAFAGFVCVTVGFSFAYNGVVAFLPQYLEWAGLAPATASAVYGGLFVVSLVQTVTGDVADRVGALRVVAGTLALAAVGLLALTLGAGGFGLVGLVGSVVVFGLGSHGFRPVRGAYLMALLPEDVAGGGLGVVRTVLMGAGALAPGVVGVLSTRAGFAAAFDVLCVALAVAAVGAGALLAAE</sequence>
<dbReference type="AlphaFoldDB" id="U2YRK2"/>
<dbReference type="PROSITE" id="PS50850">
    <property type="entry name" value="MFS"/>
    <property type="match status" value="1"/>
</dbReference>
<feature type="transmembrane region" description="Helical" evidence="7">
    <location>
        <begin position="367"/>
        <end position="391"/>
    </location>
</feature>
<evidence type="ECO:0000259" key="8">
    <source>
        <dbReference type="PROSITE" id="PS50850"/>
    </source>
</evidence>
<keyword evidence="4 7" id="KW-0812">Transmembrane</keyword>
<reference evidence="9 10" key="1">
    <citation type="submission" date="2013-09" db="EMBL/GenBank/DDBJ databases">
        <title>Whole genome sequencing of Halarchaeum acidiphilum strain MH1-52-1.</title>
        <authorList>
            <person name="Shimane Y."/>
            <person name="Minegishi H."/>
            <person name="Nishi S."/>
            <person name="Echigo A."/>
            <person name="Shuto A."/>
            <person name="Konishi M."/>
            <person name="Ito T."/>
            <person name="Ohkuma M."/>
            <person name="Ohta Y."/>
            <person name="Nagano Y."/>
            <person name="Tsubouchi T."/>
            <person name="Mori K."/>
            <person name="Usui K."/>
            <person name="Kamekura M."/>
            <person name="Usami R."/>
            <person name="Takaki Y."/>
            <person name="Hatada Y."/>
        </authorList>
    </citation>
    <scope>NUCLEOTIDE SEQUENCE [LARGE SCALE GENOMIC DNA]</scope>
    <source>
        <strain evidence="9 10">JCM 16109</strain>
    </source>
</reference>
<organism evidence="9 10">
    <name type="scientific">Halarchaeum acidiphilum MH1-52-1</name>
    <dbReference type="NCBI Taxonomy" id="1261545"/>
    <lineage>
        <taxon>Archaea</taxon>
        <taxon>Methanobacteriati</taxon>
        <taxon>Methanobacteriota</taxon>
        <taxon>Stenosarchaea group</taxon>
        <taxon>Halobacteria</taxon>
        <taxon>Halobacteriales</taxon>
        <taxon>Halobacteriaceae</taxon>
    </lineage>
</organism>
<evidence type="ECO:0000256" key="6">
    <source>
        <dbReference type="ARBA" id="ARBA00023136"/>
    </source>
</evidence>
<feature type="transmembrane region" description="Helical" evidence="7">
    <location>
        <begin position="98"/>
        <end position="122"/>
    </location>
</feature>
<feature type="transmembrane region" description="Helical" evidence="7">
    <location>
        <begin position="213"/>
        <end position="235"/>
    </location>
</feature>
<dbReference type="GO" id="GO:0022857">
    <property type="term" value="F:transmembrane transporter activity"/>
    <property type="evidence" value="ECO:0007669"/>
    <property type="project" value="InterPro"/>
</dbReference>
<dbReference type="Proteomes" id="UP000016986">
    <property type="component" value="Unassembled WGS sequence"/>
</dbReference>
<dbReference type="InterPro" id="IPR020846">
    <property type="entry name" value="MFS_dom"/>
</dbReference>
<dbReference type="PANTHER" id="PTHR23517:SF3">
    <property type="entry name" value="INTEGRAL MEMBRANE TRANSPORT PROTEIN"/>
    <property type="match status" value="1"/>
</dbReference>
<dbReference type="GO" id="GO:0005886">
    <property type="term" value="C:plasma membrane"/>
    <property type="evidence" value="ECO:0007669"/>
    <property type="project" value="UniProtKB-SubCell"/>
</dbReference>
<name>U2YRK2_9EURY</name>
<feature type="transmembrane region" description="Helical" evidence="7">
    <location>
        <begin position="72"/>
        <end position="92"/>
    </location>
</feature>
<feature type="transmembrane region" description="Helical" evidence="7">
    <location>
        <begin position="274"/>
        <end position="293"/>
    </location>
</feature>
<accession>U2YRK2</accession>
<feature type="transmembrane region" description="Helical" evidence="7">
    <location>
        <begin position="41"/>
        <end position="60"/>
    </location>
</feature>
<feature type="domain" description="Major facilitator superfamily (MFS) profile" evidence="8">
    <location>
        <begin position="10"/>
        <end position="392"/>
    </location>
</feature>
<feature type="transmembrane region" description="Helical" evidence="7">
    <location>
        <begin position="299"/>
        <end position="319"/>
    </location>
</feature>
<keyword evidence="3" id="KW-1003">Cell membrane</keyword>
<dbReference type="EMBL" id="BATA01000001">
    <property type="protein sequence ID" value="GAD51332.1"/>
    <property type="molecule type" value="Genomic_DNA"/>
</dbReference>
<feature type="transmembrane region" description="Helical" evidence="7">
    <location>
        <begin position="340"/>
        <end position="361"/>
    </location>
</feature>
<evidence type="ECO:0000256" key="3">
    <source>
        <dbReference type="ARBA" id="ARBA00022475"/>
    </source>
</evidence>
<evidence type="ECO:0000256" key="2">
    <source>
        <dbReference type="ARBA" id="ARBA00022448"/>
    </source>
</evidence>
<protein>
    <submittedName>
        <fullName evidence="9">Major facilitator superfamily transporter</fullName>
    </submittedName>
</protein>
<proteinExistence type="predicted"/>
<dbReference type="eggNOG" id="arCOG00134">
    <property type="taxonomic scope" value="Archaea"/>
</dbReference>
<keyword evidence="6 7" id="KW-0472">Membrane</keyword>
<dbReference type="Pfam" id="PF07690">
    <property type="entry name" value="MFS_1"/>
    <property type="match status" value="1"/>
</dbReference>
<evidence type="ECO:0000256" key="1">
    <source>
        <dbReference type="ARBA" id="ARBA00004651"/>
    </source>
</evidence>
<comment type="caution">
    <text evidence="9">The sequence shown here is derived from an EMBL/GenBank/DDBJ whole genome shotgun (WGS) entry which is preliminary data.</text>
</comment>
<feature type="transmembrane region" description="Helical" evidence="7">
    <location>
        <begin position="162"/>
        <end position="182"/>
    </location>
</feature>
<evidence type="ECO:0000256" key="4">
    <source>
        <dbReference type="ARBA" id="ARBA00022692"/>
    </source>
</evidence>
<evidence type="ECO:0000313" key="9">
    <source>
        <dbReference type="EMBL" id="GAD51332.1"/>
    </source>
</evidence>
<dbReference type="InterPro" id="IPR011701">
    <property type="entry name" value="MFS"/>
</dbReference>
<comment type="subcellular location">
    <subcellularLocation>
        <location evidence="1">Cell membrane</location>
        <topology evidence="1">Multi-pass membrane protein</topology>
    </subcellularLocation>
</comment>
<dbReference type="PANTHER" id="PTHR23517">
    <property type="entry name" value="RESISTANCE PROTEIN MDTM, PUTATIVE-RELATED-RELATED"/>
    <property type="match status" value="1"/>
</dbReference>
<dbReference type="InterPro" id="IPR050171">
    <property type="entry name" value="MFS_Transporters"/>
</dbReference>
<keyword evidence="2" id="KW-0813">Transport</keyword>
<feature type="transmembrane region" description="Helical" evidence="7">
    <location>
        <begin position="134"/>
        <end position="156"/>
    </location>
</feature>
<feature type="transmembrane region" description="Helical" evidence="7">
    <location>
        <begin position="241"/>
        <end position="262"/>
    </location>
</feature>
<dbReference type="SUPFAM" id="SSF103473">
    <property type="entry name" value="MFS general substrate transporter"/>
    <property type="match status" value="1"/>
</dbReference>